<dbReference type="FunFam" id="1.10.10.60:FF:000019">
    <property type="entry name" value="Ligand-dependent corepressor isoform 1"/>
    <property type="match status" value="1"/>
</dbReference>
<feature type="region of interest" description="Disordered" evidence="7">
    <location>
        <begin position="283"/>
        <end position="350"/>
    </location>
</feature>
<accession>A0A6A0HDX4</accession>
<dbReference type="Pfam" id="PF05225">
    <property type="entry name" value="HTH_psq"/>
    <property type="match status" value="1"/>
</dbReference>
<evidence type="ECO:0000259" key="8">
    <source>
        <dbReference type="PROSITE" id="PS50960"/>
    </source>
</evidence>
<evidence type="ECO:0000256" key="2">
    <source>
        <dbReference type="ARBA" id="ARBA00023015"/>
    </source>
</evidence>
<comment type="caution">
    <text evidence="9">The sequence shown here is derived from an EMBL/GenBank/DDBJ whole genome shotgun (WGS) entry which is preliminary data.</text>
</comment>
<feature type="compositionally biased region" description="Polar residues" evidence="7">
    <location>
        <begin position="748"/>
        <end position="760"/>
    </location>
</feature>
<comment type="subcellular location">
    <subcellularLocation>
        <location evidence="1 6">Nucleus</location>
    </subcellularLocation>
</comment>
<dbReference type="InterPro" id="IPR007889">
    <property type="entry name" value="HTH_Psq"/>
</dbReference>
<dbReference type="AlphaFoldDB" id="A0A6A0HDX4"/>
<dbReference type="InterPro" id="IPR009057">
    <property type="entry name" value="Homeodomain-like_sf"/>
</dbReference>
<feature type="compositionally biased region" description="Low complexity" evidence="7">
    <location>
        <begin position="694"/>
        <end position="709"/>
    </location>
</feature>
<reference evidence="9" key="3">
    <citation type="submission" date="2019-06" db="EMBL/GenBank/DDBJ databases">
        <authorList>
            <person name="Poynton C."/>
            <person name="Hasenbein S."/>
            <person name="Benoit J.B."/>
            <person name="Sepulveda M.S."/>
            <person name="Poelchau M.F."/>
            <person name="Murali S.C."/>
            <person name="Chen S."/>
            <person name="Glastad K.M."/>
            <person name="Werren J.H."/>
            <person name="Vineis J.H."/>
            <person name="Bowen J.L."/>
            <person name="Friedrich M."/>
            <person name="Jones J."/>
            <person name="Robertson H.M."/>
            <person name="Feyereisen R."/>
            <person name="Mechler-Hickson A."/>
            <person name="Mathers N."/>
            <person name="Lee C.E."/>
            <person name="Colbourne J.K."/>
            <person name="Biales A."/>
            <person name="Johnston J.S."/>
            <person name="Wellborn G.A."/>
            <person name="Rosendale A.J."/>
            <person name="Cridge A.G."/>
            <person name="Munoz-Torres M.C."/>
            <person name="Bain P.A."/>
            <person name="Manny A.R."/>
            <person name="Major K.M."/>
            <person name="Lambert F.N."/>
            <person name="Vulpe C.D."/>
            <person name="Tuck P."/>
            <person name="Blalock B.J."/>
            <person name="Lin Y.-Y."/>
            <person name="Smith M.E."/>
            <person name="Ochoa-Acuna H."/>
            <person name="Chen M.-J.M."/>
            <person name="Childers C.P."/>
            <person name="Qu J."/>
            <person name="Dugan S."/>
            <person name="Lee S.L."/>
            <person name="Chao H."/>
            <person name="Dinh H."/>
            <person name="Han Y."/>
            <person name="Doddapaneni H."/>
            <person name="Worley K.C."/>
            <person name="Muzny D.M."/>
            <person name="Gibbs R.A."/>
            <person name="Richards S."/>
        </authorList>
    </citation>
    <scope>NUCLEOTIDE SEQUENCE</scope>
    <source>
        <strain evidence="9">HAZT.00-mixed</strain>
        <tissue evidence="9">Whole organism</tissue>
    </source>
</reference>
<feature type="region of interest" description="Disordered" evidence="7">
    <location>
        <begin position="390"/>
        <end position="421"/>
    </location>
</feature>
<dbReference type="SUPFAM" id="SSF46689">
    <property type="entry name" value="Homeodomain-like"/>
    <property type="match status" value="1"/>
</dbReference>
<dbReference type="PANTHER" id="PTHR21545">
    <property type="entry name" value="TRANSCRIPTION FACTOR MLR1/2"/>
    <property type="match status" value="1"/>
</dbReference>
<sequence length="760" mass="83240">MRMLELLTKYANKIRHVTAVHFDCVEAAFRLDMQVTRMTLTALDQFLAWVTHNHSNLGPLPGLVGDAFVYKLAIEKERAKKVLEQNAAEAMTLLPMPEEAAFTSSETLRALIRNKMAIKLEEITKISPSDLHCRDEEVMDRRQAQDPALAHLIENITSLALSTERSEILDNLMSSLSLYPKLEDFAKRMIEKRYAEEINRSKLAVSDSLRGMTHLTGTTSISPDPSLVIPSYDPAGNSYSSTFDHSAKPLSEPSQGFARPIDPADFKVMITHYMNQKNGAAECTGRPVVRDDLSSGEKLPEMRSPTAIHASAAPAKEKRGKKRAGSPVSSCSSGGKGSRPKRGKYRNYDRENLIKAVQAVQSGEMSVHRAGSFYGVPHSTLEYKVKERHLNRNKKKDGAPTTPTATNPNTVKSIPALSGRPTMVPPHSFSLENTMFGREFSHAQEEAAATIDLTEDDGANVLTNDLNDTYNLTKMKFDVLDMDDNSDSPNSTQVNPFNLWNSPSPLIPSFLPNPYERESFYASQMIRRFQEAASSSFQDNFQEQNSSRSPVVHRSEQESPMQGQSSGSCSPNLEKARPGTDSDTSVTNSSVLDALLRGKSPIEAAAAVSANPGSPQPSSDIVSNPWSVSSQLLNLSKRLTEVQEENLDLVTQQSPSISAINALRSLGLQSSLAAALRRQGPSDVQSREAHDMEAASSSRSQSISEAVASVPENVAPSFDVQGNNICMDDDLASSNNNYLREIDDNEGKVTNSPNETDSSD</sequence>
<dbReference type="EMBL" id="JQDR03002171">
    <property type="protein sequence ID" value="KAA0203205.1"/>
    <property type="molecule type" value="Genomic_DNA"/>
</dbReference>
<feature type="compositionally biased region" description="Basic and acidic residues" evidence="7">
    <location>
        <begin position="288"/>
        <end position="301"/>
    </location>
</feature>
<evidence type="ECO:0000256" key="3">
    <source>
        <dbReference type="ARBA" id="ARBA00023125"/>
    </source>
</evidence>
<dbReference type="GO" id="GO:0006357">
    <property type="term" value="P:regulation of transcription by RNA polymerase II"/>
    <property type="evidence" value="ECO:0007669"/>
    <property type="project" value="TreeGrafter"/>
</dbReference>
<dbReference type="Gene3D" id="1.10.10.60">
    <property type="entry name" value="Homeodomain-like"/>
    <property type="match status" value="1"/>
</dbReference>
<feature type="region of interest" description="Disordered" evidence="7">
    <location>
        <begin position="534"/>
        <end position="587"/>
    </location>
</feature>
<feature type="domain" description="HTH psq-type" evidence="8">
    <location>
        <begin position="339"/>
        <end position="391"/>
    </location>
</feature>
<evidence type="ECO:0000313" key="9">
    <source>
        <dbReference type="EMBL" id="KAA0203205.1"/>
    </source>
</evidence>
<keyword evidence="2" id="KW-0805">Transcription regulation</keyword>
<proteinExistence type="predicted"/>
<name>A0A6A0HDX4_HYAAZ</name>
<evidence type="ECO:0000256" key="7">
    <source>
        <dbReference type="SAM" id="MobiDB-lite"/>
    </source>
</evidence>
<feature type="compositionally biased region" description="Polar residues" evidence="7">
    <location>
        <begin position="534"/>
        <end position="549"/>
    </location>
</feature>
<dbReference type="PROSITE" id="PS50960">
    <property type="entry name" value="HTH_PSQ"/>
    <property type="match status" value="1"/>
</dbReference>
<organism evidence="9">
    <name type="scientific">Hyalella azteca</name>
    <name type="common">Amphipod</name>
    <dbReference type="NCBI Taxonomy" id="294128"/>
    <lineage>
        <taxon>Eukaryota</taxon>
        <taxon>Metazoa</taxon>
        <taxon>Ecdysozoa</taxon>
        <taxon>Arthropoda</taxon>
        <taxon>Crustacea</taxon>
        <taxon>Multicrustacea</taxon>
        <taxon>Malacostraca</taxon>
        <taxon>Eumalacostraca</taxon>
        <taxon>Peracarida</taxon>
        <taxon>Amphipoda</taxon>
        <taxon>Senticaudata</taxon>
        <taxon>Talitrida</taxon>
        <taxon>Talitroidea</taxon>
        <taxon>Hyalellidae</taxon>
        <taxon>Hyalella</taxon>
    </lineage>
</organism>
<keyword evidence="3 6" id="KW-0238">DNA-binding</keyword>
<dbReference type="GO" id="GO:0005634">
    <property type="term" value="C:nucleus"/>
    <property type="evidence" value="ECO:0007669"/>
    <property type="project" value="UniProtKB-SubCell"/>
</dbReference>
<feature type="DNA-binding region" description="H-T-H motif" evidence="6">
    <location>
        <begin position="367"/>
        <end position="387"/>
    </location>
</feature>
<gene>
    <name evidence="9" type="ORF">HAZT_HAZT000759</name>
</gene>
<feature type="compositionally biased region" description="Low complexity" evidence="7">
    <location>
        <begin position="399"/>
        <end position="410"/>
    </location>
</feature>
<evidence type="ECO:0000256" key="1">
    <source>
        <dbReference type="ARBA" id="ARBA00004123"/>
    </source>
</evidence>
<feature type="compositionally biased region" description="Polar residues" evidence="7">
    <location>
        <begin position="558"/>
        <end position="571"/>
    </location>
</feature>
<feature type="region of interest" description="Disordered" evidence="7">
    <location>
        <begin position="677"/>
        <end position="760"/>
    </location>
</feature>
<dbReference type="PANTHER" id="PTHR21545:SF13">
    <property type="entry name" value="ECDYSONE-INDUCED PROTEIN 93F, ISOFORM C"/>
    <property type="match status" value="1"/>
</dbReference>
<reference evidence="9" key="2">
    <citation type="journal article" date="2018" name="Environ. Sci. Technol.">
        <title>The Toxicogenome of Hyalella azteca: A Model for Sediment Ecotoxicology and Evolutionary Toxicology.</title>
        <authorList>
            <person name="Poynton H.C."/>
            <person name="Hasenbein S."/>
            <person name="Benoit J.B."/>
            <person name="Sepulveda M.S."/>
            <person name="Poelchau M.F."/>
            <person name="Hughes D.S.T."/>
            <person name="Murali S.C."/>
            <person name="Chen S."/>
            <person name="Glastad K.M."/>
            <person name="Goodisman M.A.D."/>
            <person name="Werren J.H."/>
            <person name="Vineis J.H."/>
            <person name="Bowen J.L."/>
            <person name="Friedrich M."/>
            <person name="Jones J."/>
            <person name="Robertson H.M."/>
            <person name="Feyereisen R."/>
            <person name="Mechler-Hickson A."/>
            <person name="Mathers N."/>
            <person name="Lee C.E."/>
            <person name="Colbourne J.K."/>
            <person name="Biales A."/>
            <person name="Johnston J.S."/>
            <person name="Wellborn G.A."/>
            <person name="Rosendale A.J."/>
            <person name="Cridge A.G."/>
            <person name="Munoz-Torres M.C."/>
            <person name="Bain P.A."/>
            <person name="Manny A.R."/>
            <person name="Major K.M."/>
            <person name="Lambert F.N."/>
            <person name="Vulpe C.D."/>
            <person name="Tuck P."/>
            <person name="Blalock B.J."/>
            <person name="Lin Y.Y."/>
            <person name="Smith M.E."/>
            <person name="Ochoa-Acuna H."/>
            <person name="Chen M.M."/>
            <person name="Childers C.P."/>
            <person name="Qu J."/>
            <person name="Dugan S."/>
            <person name="Lee S.L."/>
            <person name="Chao H."/>
            <person name="Dinh H."/>
            <person name="Han Y."/>
            <person name="Doddapaneni H."/>
            <person name="Worley K.C."/>
            <person name="Muzny D.M."/>
            <person name="Gibbs R.A."/>
            <person name="Richards S."/>
        </authorList>
    </citation>
    <scope>NUCLEOTIDE SEQUENCE</scope>
    <source>
        <strain evidence="9">HAZT.00-mixed</strain>
        <tissue evidence="9">Whole organism</tissue>
    </source>
</reference>
<dbReference type="GO" id="GO:0003677">
    <property type="term" value="F:DNA binding"/>
    <property type="evidence" value="ECO:0007669"/>
    <property type="project" value="UniProtKB-UniRule"/>
</dbReference>
<reference evidence="9" key="1">
    <citation type="submission" date="2014-08" db="EMBL/GenBank/DDBJ databases">
        <authorList>
            <person name="Murali S."/>
            <person name="Richards S."/>
            <person name="Bandaranaike D."/>
            <person name="Bellair M."/>
            <person name="Blankenburg K."/>
            <person name="Chao H."/>
            <person name="Dinh H."/>
            <person name="Doddapaneni H."/>
            <person name="Dugan-Rocha S."/>
            <person name="Elkadiri S."/>
            <person name="Gnanaolivu R."/>
            <person name="Hughes D."/>
            <person name="Lee S."/>
            <person name="Li M."/>
            <person name="Ming W."/>
            <person name="Munidasa M."/>
            <person name="Muniz J."/>
            <person name="Nguyen L."/>
            <person name="Osuji N."/>
            <person name="Pu L.-L."/>
            <person name="Puazo M."/>
            <person name="Skinner E."/>
            <person name="Qu C."/>
            <person name="Quiroz J."/>
            <person name="Raj R."/>
            <person name="Weissenberger G."/>
            <person name="Xin Y."/>
            <person name="Zou X."/>
            <person name="Han Y."/>
            <person name="Worley K."/>
            <person name="Muzny D."/>
            <person name="Gibbs R."/>
        </authorList>
    </citation>
    <scope>NUCLEOTIDE SEQUENCE</scope>
    <source>
        <strain evidence="9">HAZT.00-mixed</strain>
        <tissue evidence="9">Whole organism</tissue>
    </source>
</reference>
<evidence type="ECO:0000256" key="6">
    <source>
        <dbReference type="PROSITE-ProRule" id="PRU00320"/>
    </source>
</evidence>
<keyword evidence="5 6" id="KW-0539">Nucleus</keyword>
<evidence type="ECO:0000256" key="4">
    <source>
        <dbReference type="ARBA" id="ARBA00023163"/>
    </source>
</evidence>
<dbReference type="Proteomes" id="UP000711488">
    <property type="component" value="Unassembled WGS sequence"/>
</dbReference>
<protein>
    <recommendedName>
        <fullName evidence="8">HTH psq-type domain-containing protein</fullName>
    </recommendedName>
</protein>
<evidence type="ECO:0000256" key="5">
    <source>
        <dbReference type="ARBA" id="ARBA00023242"/>
    </source>
</evidence>
<keyword evidence="4" id="KW-0804">Transcription</keyword>